<evidence type="ECO:0000259" key="4">
    <source>
        <dbReference type="PROSITE" id="PS50949"/>
    </source>
</evidence>
<dbReference type="RefSeq" id="WP_155352811.1">
    <property type="nucleotide sequence ID" value="NZ_BAAAHL010000077.1"/>
</dbReference>
<dbReference type="Pfam" id="PF00392">
    <property type="entry name" value="GntR"/>
    <property type="match status" value="1"/>
</dbReference>
<dbReference type="PROSITE" id="PS50949">
    <property type="entry name" value="HTH_GNTR"/>
    <property type="match status" value="1"/>
</dbReference>
<gene>
    <name evidence="5" type="ORF">Amac_006840</name>
</gene>
<dbReference type="PANTHER" id="PTHR43537:SF5">
    <property type="entry name" value="UXU OPERON TRANSCRIPTIONAL REGULATOR"/>
    <property type="match status" value="1"/>
</dbReference>
<organism evidence="5 6">
    <name type="scientific">Acrocarpospora macrocephala</name>
    <dbReference type="NCBI Taxonomy" id="150177"/>
    <lineage>
        <taxon>Bacteria</taxon>
        <taxon>Bacillati</taxon>
        <taxon>Actinomycetota</taxon>
        <taxon>Actinomycetes</taxon>
        <taxon>Streptosporangiales</taxon>
        <taxon>Streptosporangiaceae</taxon>
        <taxon>Acrocarpospora</taxon>
    </lineage>
</organism>
<keyword evidence="6" id="KW-1185">Reference proteome</keyword>
<dbReference type="CDD" id="cd07377">
    <property type="entry name" value="WHTH_GntR"/>
    <property type="match status" value="1"/>
</dbReference>
<keyword evidence="3" id="KW-0804">Transcription</keyword>
<evidence type="ECO:0000256" key="2">
    <source>
        <dbReference type="ARBA" id="ARBA00023125"/>
    </source>
</evidence>
<reference evidence="5 6" key="1">
    <citation type="submission" date="2019-10" db="EMBL/GenBank/DDBJ databases">
        <title>Whole genome shotgun sequence of Acrocarpospora macrocephala NBRC 16266.</title>
        <authorList>
            <person name="Ichikawa N."/>
            <person name="Kimura A."/>
            <person name="Kitahashi Y."/>
            <person name="Komaki H."/>
            <person name="Oguchi A."/>
        </authorList>
    </citation>
    <scope>NUCLEOTIDE SEQUENCE [LARGE SCALE GENOMIC DNA]</scope>
    <source>
        <strain evidence="5 6">NBRC 16266</strain>
    </source>
</reference>
<accession>A0A5M3WFH8</accession>
<name>A0A5M3WFH8_9ACTN</name>
<evidence type="ECO:0000256" key="3">
    <source>
        <dbReference type="ARBA" id="ARBA00023163"/>
    </source>
</evidence>
<dbReference type="InterPro" id="IPR036388">
    <property type="entry name" value="WH-like_DNA-bd_sf"/>
</dbReference>
<dbReference type="SUPFAM" id="SSF48008">
    <property type="entry name" value="GntR ligand-binding domain-like"/>
    <property type="match status" value="1"/>
</dbReference>
<dbReference type="InterPro" id="IPR011711">
    <property type="entry name" value="GntR_C"/>
</dbReference>
<evidence type="ECO:0000256" key="1">
    <source>
        <dbReference type="ARBA" id="ARBA00023015"/>
    </source>
</evidence>
<dbReference type="GO" id="GO:0003677">
    <property type="term" value="F:DNA binding"/>
    <property type="evidence" value="ECO:0007669"/>
    <property type="project" value="UniProtKB-KW"/>
</dbReference>
<proteinExistence type="predicted"/>
<feature type="domain" description="HTH gntR-type" evidence="4">
    <location>
        <begin position="12"/>
        <end position="79"/>
    </location>
</feature>
<comment type="caution">
    <text evidence="5">The sequence shown here is derived from an EMBL/GenBank/DDBJ whole genome shotgun (WGS) entry which is preliminary data.</text>
</comment>
<dbReference type="SMART" id="SM00895">
    <property type="entry name" value="FCD"/>
    <property type="match status" value="1"/>
</dbReference>
<dbReference type="SMART" id="SM00345">
    <property type="entry name" value="HTH_GNTR"/>
    <property type="match status" value="1"/>
</dbReference>
<dbReference type="EMBL" id="BLAE01000005">
    <property type="protein sequence ID" value="GES07089.1"/>
    <property type="molecule type" value="Genomic_DNA"/>
</dbReference>
<dbReference type="InterPro" id="IPR000524">
    <property type="entry name" value="Tscrpt_reg_HTH_GntR"/>
</dbReference>
<dbReference type="Proteomes" id="UP000331127">
    <property type="component" value="Unassembled WGS sequence"/>
</dbReference>
<dbReference type="AlphaFoldDB" id="A0A5M3WFH8"/>
<evidence type="ECO:0000313" key="5">
    <source>
        <dbReference type="EMBL" id="GES07089.1"/>
    </source>
</evidence>
<keyword evidence="1" id="KW-0805">Transcription regulation</keyword>
<dbReference type="Gene3D" id="1.20.120.530">
    <property type="entry name" value="GntR ligand-binding domain-like"/>
    <property type="match status" value="1"/>
</dbReference>
<dbReference type="PANTHER" id="PTHR43537">
    <property type="entry name" value="TRANSCRIPTIONAL REGULATOR, GNTR FAMILY"/>
    <property type="match status" value="1"/>
</dbReference>
<dbReference type="GO" id="GO:0003700">
    <property type="term" value="F:DNA-binding transcription factor activity"/>
    <property type="evidence" value="ECO:0007669"/>
    <property type="project" value="InterPro"/>
</dbReference>
<protein>
    <submittedName>
        <fullName evidence="5">GntR family transcriptional regulator</fullName>
    </submittedName>
</protein>
<dbReference type="Gene3D" id="1.10.10.10">
    <property type="entry name" value="Winged helix-like DNA-binding domain superfamily/Winged helix DNA-binding domain"/>
    <property type="match status" value="1"/>
</dbReference>
<dbReference type="InterPro" id="IPR036390">
    <property type="entry name" value="WH_DNA-bd_sf"/>
</dbReference>
<evidence type="ECO:0000313" key="6">
    <source>
        <dbReference type="Proteomes" id="UP000331127"/>
    </source>
</evidence>
<dbReference type="Pfam" id="PF07729">
    <property type="entry name" value="FCD"/>
    <property type="match status" value="1"/>
</dbReference>
<sequence>MSALQPLGSTQKRIIERAYEAIKHAIQTMALAPGEALVESRLAADLQISKTPIREALVRLAQTGLVVSTPYKGYFVASLTLADTESIMNIRAVLEGLAARQACERASSEDLASIEELLVQARDRARDGDWAHVAEAGHAIHTAIHRLSGDERLENMIQVLNDQFDRVRLLSAQVPGRLPHSIDEHAAIVAAVRDRDAVLAEQLMRNHLLNVLDDVRQSAKFLAEAAPEPLNH</sequence>
<keyword evidence="2" id="KW-0238">DNA-binding</keyword>
<dbReference type="OrthoDB" id="9816161at2"/>
<dbReference type="InterPro" id="IPR008920">
    <property type="entry name" value="TF_FadR/GntR_C"/>
</dbReference>
<dbReference type="SUPFAM" id="SSF46785">
    <property type="entry name" value="Winged helix' DNA-binding domain"/>
    <property type="match status" value="1"/>
</dbReference>